<reference evidence="1" key="1">
    <citation type="submission" date="2024-01" db="EMBL/GenBank/DDBJ databases">
        <title>Unpublished Manusciprt.</title>
        <authorList>
            <person name="Duman M."/>
            <person name="Valdes E.G."/>
            <person name="Ajmi N."/>
            <person name="Altun S."/>
            <person name="Saticioglu I.B."/>
        </authorList>
    </citation>
    <scope>NUCLEOTIDE SEQUENCE</scope>
    <source>
        <strain evidence="1">137P</strain>
    </source>
</reference>
<dbReference type="RefSeq" id="WP_330104674.1">
    <property type="nucleotide sequence ID" value="NZ_JAZDCT010000024.1"/>
</dbReference>
<dbReference type="Pfam" id="PF04655">
    <property type="entry name" value="APH_6_hur"/>
    <property type="match status" value="1"/>
</dbReference>
<name>A0ABU7HDX9_9PSED</name>
<dbReference type="InterPro" id="IPR006748">
    <property type="entry name" value="NH2Glyco/OHUrea_AB-resist_kin"/>
</dbReference>
<sequence length="84" mass="9146">MVRRSACAPWQPGRFKRVGTGGFARRIAIISAVAGIDARRFLQWVLAWAGLLATWMIEDGIEPDSRLEMAKQAALALNGGALVH</sequence>
<proteinExistence type="predicted"/>
<evidence type="ECO:0000313" key="1">
    <source>
        <dbReference type="EMBL" id="MEE1889522.1"/>
    </source>
</evidence>
<dbReference type="Proteomes" id="UP001354227">
    <property type="component" value="Unassembled WGS sequence"/>
</dbReference>
<evidence type="ECO:0000313" key="2">
    <source>
        <dbReference type="Proteomes" id="UP001354227"/>
    </source>
</evidence>
<keyword evidence="2" id="KW-1185">Reference proteome</keyword>
<dbReference type="EMBL" id="JAZDCT010000024">
    <property type="protein sequence ID" value="MEE1889522.1"/>
    <property type="molecule type" value="Genomic_DNA"/>
</dbReference>
<protein>
    <submittedName>
        <fullName evidence="1">Aminoglycoside phosphotransferase family protein</fullName>
    </submittedName>
</protein>
<organism evidence="1 2">
    <name type="scientific">Pseudomonas carassii</name>
    <dbReference type="NCBI Taxonomy" id="3115855"/>
    <lineage>
        <taxon>Bacteria</taxon>
        <taxon>Pseudomonadati</taxon>
        <taxon>Pseudomonadota</taxon>
        <taxon>Gammaproteobacteria</taxon>
        <taxon>Pseudomonadales</taxon>
        <taxon>Pseudomonadaceae</taxon>
        <taxon>Pseudomonas</taxon>
    </lineage>
</organism>
<comment type="caution">
    <text evidence="1">The sequence shown here is derived from an EMBL/GenBank/DDBJ whole genome shotgun (WGS) entry which is preliminary data.</text>
</comment>
<gene>
    <name evidence="1" type="ORF">V0R62_17805</name>
</gene>
<accession>A0ABU7HDX9</accession>